<dbReference type="InterPro" id="IPR011009">
    <property type="entry name" value="Kinase-like_dom_sf"/>
</dbReference>
<proteinExistence type="predicted"/>
<keyword evidence="3" id="KW-1185">Reference proteome</keyword>
<accession>A0ABP7QZ42</accession>
<name>A0ABP7QZ42_9ACTN</name>
<comment type="caution">
    <text evidence="2">The sequence shown here is derived from an EMBL/GenBank/DDBJ whole genome shotgun (WGS) entry which is preliminary data.</text>
</comment>
<dbReference type="InterPro" id="IPR002575">
    <property type="entry name" value="Aminoglycoside_PTrfase"/>
</dbReference>
<dbReference type="Gene3D" id="3.90.1200.10">
    <property type="match status" value="1"/>
</dbReference>
<evidence type="ECO:0000313" key="2">
    <source>
        <dbReference type="EMBL" id="GAA3989904.1"/>
    </source>
</evidence>
<dbReference type="Pfam" id="PF01636">
    <property type="entry name" value="APH"/>
    <property type="match status" value="1"/>
</dbReference>
<protein>
    <recommendedName>
        <fullName evidence="1">Aminoglycoside phosphotransferase domain-containing protein</fullName>
    </recommendedName>
</protein>
<gene>
    <name evidence="2" type="ORF">GCM10022384_42320</name>
</gene>
<dbReference type="EMBL" id="BAABCQ010000084">
    <property type="protein sequence ID" value="GAA3989904.1"/>
    <property type="molecule type" value="Genomic_DNA"/>
</dbReference>
<evidence type="ECO:0000259" key="1">
    <source>
        <dbReference type="Pfam" id="PF01636"/>
    </source>
</evidence>
<dbReference type="Proteomes" id="UP001500034">
    <property type="component" value="Unassembled WGS sequence"/>
</dbReference>
<reference evidence="3" key="1">
    <citation type="journal article" date="2019" name="Int. J. Syst. Evol. Microbiol.">
        <title>The Global Catalogue of Microorganisms (GCM) 10K type strain sequencing project: providing services to taxonomists for standard genome sequencing and annotation.</title>
        <authorList>
            <consortium name="The Broad Institute Genomics Platform"/>
            <consortium name="The Broad Institute Genome Sequencing Center for Infectious Disease"/>
            <person name="Wu L."/>
            <person name="Ma J."/>
        </authorList>
    </citation>
    <scope>NUCLEOTIDE SEQUENCE [LARGE SCALE GENOMIC DNA]</scope>
    <source>
        <strain evidence="3">JCM 17027</strain>
    </source>
</reference>
<organism evidence="2 3">
    <name type="scientific">Streptomyces marokkonensis</name>
    <dbReference type="NCBI Taxonomy" id="324855"/>
    <lineage>
        <taxon>Bacteria</taxon>
        <taxon>Bacillati</taxon>
        <taxon>Actinomycetota</taxon>
        <taxon>Actinomycetes</taxon>
        <taxon>Kitasatosporales</taxon>
        <taxon>Streptomycetaceae</taxon>
        <taxon>Streptomyces</taxon>
    </lineage>
</organism>
<dbReference type="SUPFAM" id="SSF56112">
    <property type="entry name" value="Protein kinase-like (PK-like)"/>
    <property type="match status" value="1"/>
</dbReference>
<dbReference type="PANTHER" id="PTHR21310">
    <property type="entry name" value="AMINOGLYCOSIDE PHOSPHOTRANSFERASE-RELATED-RELATED"/>
    <property type="match status" value="1"/>
</dbReference>
<feature type="domain" description="Aminoglycoside phosphotransferase" evidence="1">
    <location>
        <begin position="2"/>
        <end position="197"/>
    </location>
</feature>
<evidence type="ECO:0000313" key="3">
    <source>
        <dbReference type="Proteomes" id="UP001500034"/>
    </source>
</evidence>
<dbReference type="InterPro" id="IPR051678">
    <property type="entry name" value="AGP_Transferase"/>
</dbReference>
<sequence>MRNEYASVPWLAVIAPLMPQVIAVDWSHEVIGRDWMIQTYLDGVPAPEQLGTYPRTVWPTFFRQLGAITRRVQDVRGPHFGPVNGPGYGTWSEAVITSLEEIAADLDDAGLDAADVRKVAAAAAHDRAVLDEVTEPRLLTGDLWTVNALMDSAACEPEVTGVLDFDRCLFGDPAADWTIRMATAKDDERTAFWEPYGALDRSPSAVWRARVYEARHLGAIRLERHRLGKSDAVRESYGAMAEVLAGLT</sequence>
<dbReference type="RefSeq" id="WP_345594393.1">
    <property type="nucleotide sequence ID" value="NZ_BAABCQ010000084.1"/>
</dbReference>